<comment type="subcellular location">
    <subcellularLocation>
        <location evidence="1">Cytoplasm</location>
    </subcellularLocation>
</comment>
<dbReference type="InterPro" id="IPR004861">
    <property type="entry name" value="Siw14-like"/>
</dbReference>
<name>A0AAJ0DIA1_9PEZI</name>
<organism evidence="5 6">
    <name type="scientific">Extremus antarcticus</name>
    <dbReference type="NCBI Taxonomy" id="702011"/>
    <lineage>
        <taxon>Eukaryota</taxon>
        <taxon>Fungi</taxon>
        <taxon>Dikarya</taxon>
        <taxon>Ascomycota</taxon>
        <taxon>Pezizomycotina</taxon>
        <taxon>Dothideomycetes</taxon>
        <taxon>Dothideomycetidae</taxon>
        <taxon>Mycosphaerellales</taxon>
        <taxon>Extremaceae</taxon>
        <taxon>Extremus</taxon>
    </lineage>
</organism>
<keyword evidence="3 5" id="KW-0378">Hydrolase</keyword>
<dbReference type="Proteomes" id="UP001271007">
    <property type="component" value="Unassembled WGS sequence"/>
</dbReference>
<evidence type="ECO:0000256" key="3">
    <source>
        <dbReference type="ARBA" id="ARBA00022801"/>
    </source>
</evidence>
<dbReference type="InterPro" id="IPR016130">
    <property type="entry name" value="Tyr_Pase_AS"/>
</dbReference>
<sequence>MTPNEIEPEKLEERLKEVAAGAVDAEKTARKKAKKESKSGPPSPPDSGSTTPRLTIAPCPARLRPYLPPLNFGAVELHRVFRSSFPMDRNVEFLKKLHIRSLLTLVDSESTDGYHEWIRKGSIEQKLIDVAPNKDGNVATTVESICEALLFVMDSSNHPLYIHCNQGKHRTGCVVACLRKVQRVPMDEILAEYRVYSGIKARDGDIAFIKSFDPELVFEYAKTRGYLGGSSPVLKRLDSTISDIDTLAAALAAGAMADDTEDDMRWFTSAMSPASSSISDGPLEMRLTQPAILGGEDDEEVHFHPSNDKNMHGTIDQSPVVETVDVTMMGDDVESDASSDTEVYDGMVVDEAEAPPRRTTCIDPALVTMI</sequence>
<gene>
    <name evidence="5" type="primary">SIW14</name>
    <name evidence="5" type="ORF">LTR09_008337</name>
</gene>
<dbReference type="GO" id="GO:0004725">
    <property type="term" value="F:protein tyrosine phosphatase activity"/>
    <property type="evidence" value="ECO:0007669"/>
    <property type="project" value="UniProtKB-EC"/>
</dbReference>
<evidence type="ECO:0000256" key="2">
    <source>
        <dbReference type="ARBA" id="ARBA00022490"/>
    </source>
</evidence>
<dbReference type="Pfam" id="PF03162">
    <property type="entry name" value="Y_phosphatase2"/>
    <property type="match status" value="1"/>
</dbReference>
<dbReference type="SUPFAM" id="SSF52799">
    <property type="entry name" value="(Phosphotyrosine protein) phosphatases II"/>
    <property type="match status" value="1"/>
</dbReference>
<proteinExistence type="predicted"/>
<dbReference type="GO" id="GO:0005737">
    <property type="term" value="C:cytoplasm"/>
    <property type="evidence" value="ECO:0007669"/>
    <property type="project" value="UniProtKB-SubCell"/>
</dbReference>
<dbReference type="EMBL" id="JAWDJX010000032">
    <property type="protein sequence ID" value="KAK3050426.1"/>
    <property type="molecule type" value="Genomic_DNA"/>
</dbReference>
<dbReference type="PANTHER" id="PTHR31126">
    <property type="entry name" value="TYROSINE-PROTEIN PHOSPHATASE"/>
    <property type="match status" value="1"/>
</dbReference>
<protein>
    <submittedName>
        <fullName evidence="5">Tyrosine-protein phosphatase siw14</fullName>
        <ecNumber evidence="5">3.1.3.48</ecNumber>
    </submittedName>
</protein>
<evidence type="ECO:0000313" key="5">
    <source>
        <dbReference type="EMBL" id="KAK3050426.1"/>
    </source>
</evidence>
<evidence type="ECO:0000313" key="6">
    <source>
        <dbReference type="Proteomes" id="UP001271007"/>
    </source>
</evidence>
<dbReference type="EC" id="3.1.3.48" evidence="5"/>
<dbReference type="FunFam" id="3.90.190.10:FF:000035">
    <property type="entry name" value="Tyrosine phosphatase, putative"/>
    <property type="match status" value="1"/>
</dbReference>
<dbReference type="AlphaFoldDB" id="A0AAJ0DIA1"/>
<reference evidence="5" key="1">
    <citation type="submission" date="2023-04" db="EMBL/GenBank/DDBJ databases">
        <title>Black Yeasts Isolated from many extreme environments.</title>
        <authorList>
            <person name="Coleine C."/>
            <person name="Stajich J.E."/>
            <person name="Selbmann L."/>
        </authorList>
    </citation>
    <scope>NUCLEOTIDE SEQUENCE</scope>
    <source>
        <strain evidence="5">CCFEE 5312</strain>
    </source>
</reference>
<dbReference type="InterPro" id="IPR029021">
    <property type="entry name" value="Prot-tyrosine_phosphatase-like"/>
</dbReference>
<evidence type="ECO:0000256" key="1">
    <source>
        <dbReference type="ARBA" id="ARBA00004496"/>
    </source>
</evidence>
<accession>A0AAJ0DIA1</accession>
<keyword evidence="6" id="KW-1185">Reference proteome</keyword>
<dbReference type="PROSITE" id="PS00383">
    <property type="entry name" value="TYR_PHOSPHATASE_1"/>
    <property type="match status" value="1"/>
</dbReference>
<evidence type="ECO:0000256" key="4">
    <source>
        <dbReference type="SAM" id="MobiDB-lite"/>
    </source>
</evidence>
<comment type="caution">
    <text evidence="5">The sequence shown here is derived from an EMBL/GenBank/DDBJ whole genome shotgun (WGS) entry which is preliminary data.</text>
</comment>
<dbReference type="GO" id="GO:0052840">
    <property type="term" value="F:inositol diphosphate tetrakisphosphate diphosphatase activity"/>
    <property type="evidence" value="ECO:0007669"/>
    <property type="project" value="TreeGrafter"/>
</dbReference>
<dbReference type="PANTHER" id="PTHR31126:SF48">
    <property type="entry name" value="INOSITOL PHOSPHATASE SIW14"/>
    <property type="match status" value="1"/>
</dbReference>
<keyword evidence="2" id="KW-0963">Cytoplasm</keyword>
<dbReference type="Gene3D" id="3.90.190.10">
    <property type="entry name" value="Protein tyrosine phosphatase superfamily"/>
    <property type="match status" value="1"/>
</dbReference>
<feature type="region of interest" description="Disordered" evidence="4">
    <location>
        <begin position="17"/>
        <end position="55"/>
    </location>
</feature>